<gene>
    <name evidence="1" type="ORF">MHBO_003672</name>
</gene>
<dbReference type="Proteomes" id="UP001439008">
    <property type="component" value="Unassembled WGS sequence"/>
</dbReference>
<protein>
    <submittedName>
        <fullName evidence="1">Uncharacterized protein</fullName>
    </submittedName>
</protein>
<name>A0ABV2AR64_9EUKA</name>
<keyword evidence="2" id="KW-1185">Reference proteome</keyword>
<sequence>MKEKVVLSALAAFEEEKLASEKSSYFVKKTEEKTFRMLNFFGDKENRLLKSDLLIKIAKEELAENEKNDLTDFIDIFDQMNKDSFLSPPSEFSKKAFDLLSAIKQRNPEFKPYCDKIQESLNIRILAIFAKIYTRIPIQSLEQYLSQKFECFEHLIYERLNFTVDLE</sequence>
<evidence type="ECO:0000313" key="1">
    <source>
        <dbReference type="EMBL" id="MES1922156.1"/>
    </source>
</evidence>
<accession>A0ABV2AR64</accession>
<comment type="caution">
    <text evidence="1">The sequence shown here is derived from an EMBL/GenBank/DDBJ whole genome shotgun (WGS) entry which is preliminary data.</text>
</comment>
<feature type="non-terminal residue" evidence="1">
    <location>
        <position position="167"/>
    </location>
</feature>
<proteinExistence type="predicted"/>
<organism evidence="1 2">
    <name type="scientific">Bonamia ostreae</name>
    <dbReference type="NCBI Taxonomy" id="126728"/>
    <lineage>
        <taxon>Eukaryota</taxon>
        <taxon>Sar</taxon>
        <taxon>Rhizaria</taxon>
        <taxon>Endomyxa</taxon>
        <taxon>Ascetosporea</taxon>
        <taxon>Haplosporida</taxon>
        <taxon>Bonamia</taxon>
    </lineage>
</organism>
<reference evidence="1 2" key="1">
    <citation type="journal article" date="2024" name="BMC Biol.">
        <title>Comparative genomics of Ascetosporea gives new insight into the evolutionary basis for animal parasitism in Rhizaria.</title>
        <authorList>
            <person name="Hiltunen Thoren M."/>
            <person name="Onut-Brannstrom I."/>
            <person name="Alfjorden A."/>
            <person name="Peckova H."/>
            <person name="Swords F."/>
            <person name="Hooper C."/>
            <person name="Holzer A.S."/>
            <person name="Bass D."/>
            <person name="Burki F."/>
        </authorList>
    </citation>
    <scope>NUCLEOTIDE SEQUENCE [LARGE SCALE GENOMIC DNA]</scope>
    <source>
        <strain evidence="1">20-A016</strain>
    </source>
</reference>
<dbReference type="EMBL" id="JBDODL010002301">
    <property type="protein sequence ID" value="MES1922156.1"/>
    <property type="molecule type" value="Genomic_DNA"/>
</dbReference>
<evidence type="ECO:0000313" key="2">
    <source>
        <dbReference type="Proteomes" id="UP001439008"/>
    </source>
</evidence>